<keyword evidence="3 14" id="KW-0813">Transport</keyword>
<keyword evidence="13 14" id="KW-0676">Redox-active center</keyword>
<dbReference type="OrthoDB" id="3711263at2"/>
<evidence type="ECO:0000313" key="16">
    <source>
        <dbReference type="EMBL" id="ROQ46302.1"/>
    </source>
</evidence>
<evidence type="ECO:0000256" key="1">
    <source>
        <dbReference type="ARBA" id="ARBA00004429"/>
    </source>
</evidence>
<dbReference type="SUPFAM" id="SSF158442">
    <property type="entry name" value="DsbB-like"/>
    <property type="match status" value="1"/>
</dbReference>
<evidence type="ECO:0000256" key="6">
    <source>
        <dbReference type="ARBA" id="ARBA00022692"/>
    </source>
</evidence>
<evidence type="ECO:0000256" key="14">
    <source>
        <dbReference type="HAMAP-Rule" id="MF_00286"/>
    </source>
</evidence>
<evidence type="ECO:0000256" key="11">
    <source>
        <dbReference type="ARBA" id="ARBA00023157"/>
    </source>
</evidence>
<dbReference type="PANTHER" id="PTHR36570:SF3">
    <property type="entry name" value="DISULFIDE BOND FORMATION PROTEIN B"/>
    <property type="match status" value="1"/>
</dbReference>
<comment type="caution">
    <text evidence="14">Lacks conserved residue(s) required for the propagation of feature annotation.</text>
</comment>
<feature type="transmembrane region" description="Helical" evidence="15">
    <location>
        <begin position="40"/>
        <end position="58"/>
    </location>
</feature>
<dbReference type="InterPro" id="IPR023380">
    <property type="entry name" value="DsbB-like_sf"/>
</dbReference>
<dbReference type="Proteomes" id="UP000269115">
    <property type="component" value="Unassembled WGS sequence"/>
</dbReference>
<dbReference type="GO" id="GO:0006457">
    <property type="term" value="P:protein folding"/>
    <property type="evidence" value="ECO:0007669"/>
    <property type="project" value="InterPro"/>
</dbReference>
<proteinExistence type="inferred from homology"/>
<dbReference type="GO" id="GO:0009055">
    <property type="term" value="F:electron transfer activity"/>
    <property type="evidence" value="ECO:0007669"/>
    <property type="project" value="UniProtKB-UniRule"/>
</dbReference>
<keyword evidence="11 14" id="KW-1015">Disulfide bond</keyword>
<evidence type="ECO:0000256" key="12">
    <source>
        <dbReference type="ARBA" id="ARBA00023186"/>
    </source>
</evidence>
<evidence type="ECO:0000256" key="15">
    <source>
        <dbReference type="SAM" id="Phobius"/>
    </source>
</evidence>
<feature type="disulfide bond" description="Redox-active" evidence="14">
    <location>
        <begin position="36"/>
        <end position="39"/>
    </location>
</feature>
<dbReference type="GeneID" id="87483770"/>
<dbReference type="GO" id="GO:0015035">
    <property type="term" value="F:protein-disulfide reductase activity"/>
    <property type="evidence" value="ECO:0007669"/>
    <property type="project" value="UniProtKB-UniRule"/>
</dbReference>
<accession>A0A9X8EEF9</accession>
<feature type="topological domain" description="Periplasmic" evidence="14">
    <location>
        <begin position="27"/>
        <end position="44"/>
    </location>
</feature>
<reference evidence="16 17" key="1">
    <citation type="submission" date="2018-11" db="EMBL/GenBank/DDBJ databases">
        <title>Genomic analyses of the natural microbiome of Caenorhabditis elegans.</title>
        <authorList>
            <person name="Samuel B."/>
        </authorList>
    </citation>
    <scope>NUCLEOTIDE SEQUENCE [LARGE SCALE GENOMIC DNA]</scope>
    <source>
        <strain evidence="16 17">BIGb0473</strain>
    </source>
</reference>
<keyword evidence="12 14" id="KW-0143">Chaperone</keyword>
<keyword evidence="5" id="KW-0997">Cell inner membrane</keyword>
<dbReference type="AlphaFoldDB" id="A0A9X8EEF9"/>
<dbReference type="InterPro" id="IPR003752">
    <property type="entry name" value="DiS_bond_form_DsbB/BdbC"/>
</dbReference>
<evidence type="ECO:0000256" key="3">
    <source>
        <dbReference type="ARBA" id="ARBA00022448"/>
    </source>
</evidence>
<feature type="topological domain" description="Cytoplasmic" evidence="14">
    <location>
        <begin position="1"/>
        <end position="9"/>
    </location>
</feature>
<evidence type="ECO:0000256" key="4">
    <source>
        <dbReference type="ARBA" id="ARBA00022475"/>
    </source>
</evidence>
<name>A0A9X8EEF9_PSEPU</name>
<keyword evidence="6 14" id="KW-0812">Transmembrane</keyword>
<sequence length="173" mass="17902">MPLACLRSLFSLAFVASLLILAGAFYLEFTKGLVPCPLCQSQRVLLVVFAGVCLAARLHAPGQPGARRYAAAALGLALGGGLLAVRQIWLQGSGVAAGEACSMPLGALIEQGSLADVLHAMLLGSADCASITWSFLDLSLPEWSLLAFLLLAALALARLLYVQPAATGKSLKP</sequence>
<dbReference type="PANTHER" id="PTHR36570">
    <property type="entry name" value="DISULFIDE BOND FORMATION PROTEIN B"/>
    <property type="match status" value="1"/>
</dbReference>
<organism evidence="16 17">
    <name type="scientific">Pseudomonas putida</name>
    <name type="common">Arthrobacter siderocapsulatus</name>
    <dbReference type="NCBI Taxonomy" id="303"/>
    <lineage>
        <taxon>Bacteria</taxon>
        <taxon>Pseudomonadati</taxon>
        <taxon>Pseudomonadota</taxon>
        <taxon>Gammaproteobacteria</taxon>
        <taxon>Pseudomonadales</taxon>
        <taxon>Pseudomonadaceae</taxon>
        <taxon>Pseudomonas</taxon>
    </lineage>
</organism>
<comment type="caution">
    <text evidence="16">The sequence shown here is derived from an EMBL/GenBank/DDBJ whole genome shotgun (WGS) entry which is preliminary data.</text>
</comment>
<keyword evidence="7 14" id="KW-0249">Electron transport</keyword>
<dbReference type="HAMAP" id="MF_00286">
    <property type="entry name" value="DsbB"/>
    <property type="match status" value="1"/>
</dbReference>
<protein>
    <recommendedName>
        <fullName evidence="14">Disulfide bond formation protein B</fullName>
    </recommendedName>
    <alternativeName>
        <fullName evidence="14">Disulfide oxidoreductase</fullName>
    </alternativeName>
</protein>
<keyword evidence="8 14" id="KW-1133">Transmembrane helix</keyword>
<feature type="transmembrane region" description="Helical" evidence="15">
    <location>
        <begin position="70"/>
        <end position="89"/>
    </location>
</feature>
<dbReference type="RefSeq" id="WP_043863374.1">
    <property type="nucleotide sequence ID" value="NZ_LKGZ01000056.1"/>
</dbReference>
<evidence type="ECO:0000256" key="13">
    <source>
        <dbReference type="ARBA" id="ARBA00023284"/>
    </source>
</evidence>
<dbReference type="Gene3D" id="1.20.1550.10">
    <property type="entry name" value="DsbB-like"/>
    <property type="match status" value="1"/>
</dbReference>
<feature type="topological domain" description="Cytoplasmic" evidence="14">
    <location>
        <begin position="162"/>
        <end position="173"/>
    </location>
</feature>
<feature type="transmembrane region" description="Helical" evidence="15">
    <location>
        <begin position="143"/>
        <end position="162"/>
    </location>
</feature>
<evidence type="ECO:0000256" key="2">
    <source>
        <dbReference type="ARBA" id="ARBA00008823"/>
    </source>
</evidence>
<dbReference type="Pfam" id="PF02600">
    <property type="entry name" value="DsbB"/>
    <property type="match status" value="1"/>
</dbReference>
<comment type="subcellular location">
    <subcellularLocation>
        <location evidence="1">Cell inner membrane</location>
        <topology evidence="1">Multi-pass membrane protein</topology>
    </subcellularLocation>
    <subcellularLocation>
        <location evidence="14">Cell membrane</location>
        <topology evidence="14">Multi-pass membrane protein</topology>
    </subcellularLocation>
</comment>
<evidence type="ECO:0000256" key="5">
    <source>
        <dbReference type="ARBA" id="ARBA00022519"/>
    </source>
</evidence>
<keyword evidence="4 14" id="KW-1003">Cell membrane</keyword>
<dbReference type="InterPro" id="IPR022920">
    <property type="entry name" value="Disulphide_bond_form_DsbB"/>
</dbReference>
<evidence type="ECO:0000313" key="17">
    <source>
        <dbReference type="Proteomes" id="UP000269115"/>
    </source>
</evidence>
<evidence type="ECO:0000256" key="7">
    <source>
        <dbReference type="ARBA" id="ARBA00022982"/>
    </source>
</evidence>
<dbReference type="EMBL" id="RJUR01000016">
    <property type="protein sequence ID" value="ROQ46302.1"/>
    <property type="molecule type" value="Genomic_DNA"/>
</dbReference>
<gene>
    <name evidence="14" type="primary">dsbB</name>
    <name evidence="16" type="ORF">EDF85_4138</name>
</gene>
<keyword evidence="9 14" id="KW-0560">Oxidoreductase</keyword>
<evidence type="ECO:0000256" key="8">
    <source>
        <dbReference type="ARBA" id="ARBA00022989"/>
    </source>
</evidence>
<dbReference type="InterPro" id="IPR050183">
    <property type="entry name" value="DsbB"/>
</dbReference>
<comment type="similarity">
    <text evidence="2 14">Belongs to the DsbB family.</text>
</comment>
<keyword evidence="10 14" id="KW-0472">Membrane</keyword>
<dbReference type="GO" id="GO:0005886">
    <property type="term" value="C:plasma membrane"/>
    <property type="evidence" value="ECO:0007669"/>
    <property type="project" value="UniProtKB-SubCell"/>
</dbReference>
<evidence type="ECO:0000256" key="9">
    <source>
        <dbReference type="ARBA" id="ARBA00023002"/>
    </source>
</evidence>
<evidence type="ECO:0000256" key="10">
    <source>
        <dbReference type="ARBA" id="ARBA00023136"/>
    </source>
</evidence>
<comment type="function">
    <text evidence="14">Required for disulfide bond formation in some periplasmic proteins. Acts by oxidizing the DsbA protein.</text>
</comment>